<feature type="domain" description="FAD-dependent oxidoreductase 2 FAD-binding" evidence="3">
    <location>
        <begin position="5"/>
        <end position="43"/>
    </location>
</feature>
<proteinExistence type="predicted"/>
<dbReference type="SUPFAM" id="SSF51905">
    <property type="entry name" value="FAD/NAD(P)-binding domain"/>
    <property type="match status" value="1"/>
</dbReference>
<evidence type="ECO:0000259" key="3">
    <source>
        <dbReference type="Pfam" id="PF00890"/>
    </source>
</evidence>
<dbReference type="EMBL" id="OU912926">
    <property type="protein sequence ID" value="CAG9932705.1"/>
    <property type="molecule type" value="Genomic_DNA"/>
</dbReference>
<accession>A0ABM8YYY9</accession>
<dbReference type="InterPro" id="IPR003953">
    <property type="entry name" value="FAD-dep_OxRdtase_2_FAD-bd"/>
</dbReference>
<dbReference type="InterPro" id="IPR036188">
    <property type="entry name" value="FAD/NAD-bd_sf"/>
</dbReference>
<keyword evidence="5" id="KW-1185">Reference proteome</keyword>
<reference evidence="4 5" key="1">
    <citation type="submission" date="2021-10" db="EMBL/GenBank/DDBJ databases">
        <authorList>
            <person name="Koch H."/>
        </authorList>
    </citation>
    <scope>NUCLEOTIDE SEQUENCE [LARGE SCALE GENOMIC DNA]</scope>
    <source>
        <strain evidence="4">6680</strain>
    </source>
</reference>
<dbReference type="Gene3D" id="3.50.50.60">
    <property type="entry name" value="FAD/NAD(P)-binding domain"/>
    <property type="match status" value="1"/>
</dbReference>
<protein>
    <recommendedName>
        <fullName evidence="3">FAD-dependent oxidoreductase 2 FAD-binding domain-containing protein</fullName>
    </recommendedName>
</protein>
<sequence length="62" mass="6685">MLQFDILIIGSGRAGLSLALELADQRKIAVITKKSLLEGASVWHRVLRIQTIGGKCQPISIG</sequence>
<keyword evidence="1" id="KW-0285">Flavoprotein</keyword>
<evidence type="ECO:0000256" key="1">
    <source>
        <dbReference type="ARBA" id="ARBA00022630"/>
    </source>
</evidence>
<dbReference type="RefSeq" id="WP_239796598.1">
    <property type="nucleotide sequence ID" value="NZ_OU912926.1"/>
</dbReference>
<evidence type="ECO:0000313" key="4">
    <source>
        <dbReference type="EMBL" id="CAG9932705.1"/>
    </source>
</evidence>
<dbReference type="Pfam" id="PF00890">
    <property type="entry name" value="FAD_binding_2"/>
    <property type="match status" value="1"/>
</dbReference>
<gene>
    <name evidence="4" type="ORF">NTG6680_1452</name>
</gene>
<dbReference type="Proteomes" id="UP000839052">
    <property type="component" value="Chromosome"/>
</dbReference>
<evidence type="ECO:0000256" key="2">
    <source>
        <dbReference type="ARBA" id="ARBA00023002"/>
    </source>
</evidence>
<keyword evidence="2" id="KW-0560">Oxidoreductase</keyword>
<name>A0ABM8YYY9_9PROT</name>
<organism evidence="4 5">
    <name type="scientific">Candidatus Nitrotoga arctica</name>
    <dbReference type="NCBI Taxonomy" id="453162"/>
    <lineage>
        <taxon>Bacteria</taxon>
        <taxon>Pseudomonadati</taxon>
        <taxon>Pseudomonadota</taxon>
        <taxon>Betaproteobacteria</taxon>
        <taxon>Nitrosomonadales</taxon>
        <taxon>Gallionellaceae</taxon>
        <taxon>Candidatus Nitrotoga</taxon>
    </lineage>
</organism>
<evidence type="ECO:0000313" key="5">
    <source>
        <dbReference type="Proteomes" id="UP000839052"/>
    </source>
</evidence>